<dbReference type="Gene3D" id="1.10.287.130">
    <property type="match status" value="1"/>
</dbReference>
<dbReference type="Gene3D" id="3.30.565.10">
    <property type="entry name" value="Histidine kinase-like ATPase, C-terminal domain"/>
    <property type="match status" value="1"/>
</dbReference>
<dbReference type="InterPro" id="IPR003660">
    <property type="entry name" value="HAMP_dom"/>
</dbReference>
<dbReference type="InterPro" id="IPR036890">
    <property type="entry name" value="HATPase_C_sf"/>
</dbReference>
<dbReference type="OrthoDB" id="9809766at2"/>
<evidence type="ECO:0000313" key="14">
    <source>
        <dbReference type="EMBL" id="ORM89841.1"/>
    </source>
</evidence>
<accession>A0A1X1ELQ6</accession>
<dbReference type="EMBL" id="MLJI01000002">
    <property type="protein sequence ID" value="ORM89841.1"/>
    <property type="molecule type" value="Genomic_DNA"/>
</dbReference>
<dbReference type="GO" id="GO:0005886">
    <property type="term" value="C:plasma membrane"/>
    <property type="evidence" value="ECO:0007669"/>
    <property type="project" value="TreeGrafter"/>
</dbReference>
<comment type="subcellular location">
    <subcellularLocation>
        <location evidence="2">Membrane</location>
        <topology evidence="2">Multi-pass membrane protein</topology>
    </subcellularLocation>
</comment>
<feature type="transmembrane region" description="Helical" evidence="11">
    <location>
        <begin position="12"/>
        <end position="40"/>
    </location>
</feature>
<organism evidence="14 15">
    <name type="scientific">Pantoea cypripedii</name>
    <name type="common">Pectobacterium cypripedii</name>
    <name type="synonym">Erwinia cypripedii</name>
    <dbReference type="NCBI Taxonomy" id="55209"/>
    <lineage>
        <taxon>Bacteria</taxon>
        <taxon>Pseudomonadati</taxon>
        <taxon>Pseudomonadota</taxon>
        <taxon>Gammaproteobacteria</taxon>
        <taxon>Enterobacterales</taxon>
        <taxon>Erwiniaceae</taxon>
        <taxon>Pantoea</taxon>
    </lineage>
</organism>
<feature type="domain" description="Histidine kinase" evidence="12">
    <location>
        <begin position="231"/>
        <end position="446"/>
    </location>
</feature>
<dbReference type="GO" id="GO:0000155">
    <property type="term" value="F:phosphorelay sensor kinase activity"/>
    <property type="evidence" value="ECO:0007669"/>
    <property type="project" value="InterPro"/>
</dbReference>
<evidence type="ECO:0000256" key="5">
    <source>
        <dbReference type="ARBA" id="ARBA00022679"/>
    </source>
</evidence>
<keyword evidence="7" id="KW-0418">Kinase</keyword>
<protein>
    <recommendedName>
        <fullName evidence="3">histidine kinase</fullName>
        <ecNumber evidence="3">2.7.13.3</ecNumber>
    </recommendedName>
</protein>
<keyword evidence="5" id="KW-0808">Transferase</keyword>
<comment type="caution">
    <text evidence="14">The sequence shown here is derived from an EMBL/GenBank/DDBJ whole genome shotgun (WGS) entry which is preliminary data.</text>
</comment>
<dbReference type="SMART" id="SM00387">
    <property type="entry name" value="HATPase_c"/>
    <property type="match status" value="1"/>
</dbReference>
<dbReference type="PANTHER" id="PTHR45436:SF15">
    <property type="entry name" value="SENSOR HISTIDINE KINASE CUSS"/>
    <property type="match status" value="1"/>
</dbReference>
<sequence>MESLKKRLSDSVQFRLSFVLCMAIGGIALLSGVLGFLSAWDEAHELQDSSLQQIASLAKDGMLTPRSSSFISPPLQDEEASRVLVHFILPGDQTPDRFGWPRQLSAGFYTLPIDHHSYRVLIEDMHDGIRLAVAQRASVRESVALWSALRTLVPFCILFPVLLYLAADLVRKIFRPIRKLAEDVDRQNDDLSIALSEEAMPREITPFITAINRLLQRAAESVELQRRFVADAAHELRSPLTALMLQAERLDSAAMPDESRQRLLSLREGMKRAAWLVEQLLSLSRAQGGEISKIPAPEDIAVFDVVKQVISDLHPLAEQKSIDIGVVGASQAKIAAHPSALYTVLRNIVHNAILYTPAEGRIDIGINNNENFVFIEVEDSGPGIPIDKRERVFDAFYRIEGSDVTGSGLGLSIVSAMVARMKGEVTLTDATQAISGLKVSITLPLS</sequence>
<reference evidence="14 15" key="1">
    <citation type="journal article" date="2017" name="Antonie Van Leeuwenhoek">
        <title>Phylogenomic resolution of the bacterial genus Pantoea and its relationship with Erwinia and Tatumella.</title>
        <authorList>
            <person name="Palmer M."/>
            <person name="Steenkamp E.T."/>
            <person name="Coetzee M.P."/>
            <person name="Chan W.Y."/>
            <person name="van Zyl E."/>
            <person name="De Maayer P."/>
            <person name="Coutinho T.A."/>
            <person name="Blom J."/>
            <person name="Smits T.H."/>
            <person name="Duffy B."/>
            <person name="Venter S.N."/>
        </authorList>
    </citation>
    <scope>NUCLEOTIDE SEQUENCE [LARGE SCALE GENOMIC DNA]</scope>
    <source>
        <strain evidence="14 15">LMG 2657</strain>
    </source>
</reference>
<dbReference type="Pfam" id="PF00512">
    <property type="entry name" value="HisKA"/>
    <property type="match status" value="1"/>
</dbReference>
<evidence type="ECO:0000256" key="1">
    <source>
        <dbReference type="ARBA" id="ARBA00000085"/>
    </source>
</evidence>
<dbReference type="InterPro" id="IPR004358">
    <property type="entry name" value="Sig_transdc_His_kin-like_C"/>
</dbReference>
<dbReference type="Proteomes" id="UP000193749">
    <property type="component" value="Unassembled WGS sequence"/>
</dbReference>
<evidence type="ECO:0000256" key="6">
    <source>
        <dbReference type="ARBA" id="ARBA00022692"/>
    </source>
</evidence>
<evidence type="ECO:0000256" key="3">
    <source>
        <dbReference type="ARBA" id="ARBA00012438"/>
    </source>
</evidence>
<name>A0A1X1ELQ6_PANCY</name>
<keyword evidence="9" id="KW-0902">Two-component regulatory system</keyword>
<dbReference type="EC" id="2.7.13.3" evidence="3"/>
<dbReference type="InterPro" id="IPR005467">
    <property type="entry name" value="His_kinase_dom"/>
</dbReference>
<evidence type="ECO:0000256" key="7">
    <source>
        <dbReference type="ARBA" id="ARBA00022777"/>
    </source>
</evidence>
<keyword evidence="8 11" id="KW-1133">Transmembrane helix</keyword>
<evidence type="ECO:0000256" key="8">
    <source>
        <dbReference type="ARBA" id="ARBA00022989"/>
    </source>
</evidence>
<dbReference type="SUPFAM" id="SSF55874">
    <property type="entry name" value="ATPase domain of HSP90 chaperone/DNA topoisomerase II/histidine kinase"/>
    <property type="match status" value="1"/>
</dbReference>
<dbReference type="InterPro" id="IPR050428">
    <property type="entry name" value="TCS_sensor_his_kinase"/>
</dbReference>
<dbReference type="AlphaFoldDB" id="A0A1X1ELQ6"/>
<dbReference type="InterPro" id="IPR003661">
    <property type="entry name" value="HisK_dim/P_dom"/>
</dbReference>
<feature type="domain" description="HAMP" evidence="13">
    <location>
        <begin position="171"/>
        <end position="223"/>
    </location>
</feature>
<keyword evidence="4" id="KW-0597">Phosphoprotein</keyword>
<dbReference type="PRINTS" id="PR00344">
    <property type="entry name" value="BCTRLSENSOR"/>
</dbReference>
<evidence type="ECO:0000256" key="11">
    <source>
        <dbReference type="SAM" id="Phobius"/>
    </source>
</evidence>
<dbReference type="InterPro" id="IPR036097">
    <property type="entry name" value="HisK_dim/P_sf"/>
</dbReference>
<evidence type="ECO:0000256" key="2">
    <source>
        <dbReference type="ARBA" id="ARBA00004141"/>
    </source>
</evidence>
<gene>
    <name evidence="14" type="ORF">HA50_24915</name>
</gene>
<dbReference type="PROSITE" id="PS50109">
    <property type="entry name" value="HIS_KIN"/>
    <property type="match status" value="1"/>
</dbReference>
<dbReference type="Pfam" id="PF02518">
    <property type="entry name" value="HATPase_c"/>
    <property type="match status" value="1"/>
</dbReference>
<keyword evidence="6 11" id="KW-0812">Transmembrane</keyword>
<dbReference type="STRING" id="55209.HA50_24915"/>
<dbReference type="RefSeq" id="WP_084879559.1">
    <property type="nucleotide sequence ID" value="NZ_JAGGMY010000005.1"/>
</dbReference>
<dbReference type="CDD" id="cd00075">
    <property type="entry name" value="HATPase"/>
    <property type="match status" value="1"/>
</dbReference>
<dbReference type="SMART" id="SM00388">
    <property type="entry name" value="HisKA"/>
    <property type="match status" value="1"/>
</dbReference>
<dbReference type="SUPFAM" id="SSF47384">
    <property type="entry name" value="Homodimeric domain of signal transducing histidine kinase"/>
    <property type="match status" value="1"/>
</dbReference>
<dbReference type="InterPro" id="IPR003594">
    <property type="entry name" value="HATPase_dom"/>
</dbReference>
<comment type="catalytic activity">
    <reaction evidence="1">
        <text>ATP + protein L-histidine = ADP + protein N-phospho-L-histidine.</text>
        <dbReference type="EC" id="2.7.13.3"/>
    </reaction>
</comment>
<keyword evidence="15" id="KW-1185">Reference proteome</keyword>
<evidence type="ECO:0000256" key="9">
    <source>
        <dbReference type="ARBA" id="ARBA00023012"/>
    </source>
</evidence>
<dbReference type="PANTHER" id="PTHR45436">
    <property type="entry name" value="SENSOR HISTIDINE KINASE YKOH"/>
    <property type="match status" value="1"/>
</dbReference>
<evidence type="ECO:0000259" key="12">
    <source>
        <dbReference type="PROSITE" id="PS50109"/>
    </source>
</evidence>
<evidence type="ECO:0000256" key="10">
    <source>
        <dbReference type="ARBA" id="ARBA00023136"/>
    </source>
</evidence>
<proteinExistence type="predicted"/>
<dbReference type="PROSITE" id="PS50885">
    <property type="entry name" value="HAMP"/>
    <property type="match status" value="1"/>
</dbReference>
<evidence type="ECO:0000313" key="15">
    <source>
        <dbReference type="Proteomes" id="UP000193749"/>
    </source>
</evidence>
<evidence type="ECO:0000256" key="4">
    <source>
        <dbReference type="ARBA" id="ARBA00022553"/>
    </source>
</evidence>
<feature type="transmembrane region" description="Helical" evidence="11">
    <location>
        <begin position="152"/>
        <end position="170"/>
    </location>
</feature>
<evidence type="ECO:0000259" key="13">
    <source>
        <dbReference type="PROSITE" id="PS50885"/>
    </source>
</evidence>
<dbReference type="CDD" id="cd00082">
    <property type="entry name" value="HisKA"/>
    <property type="match status" value="1"/>
</dbReference>
<keyword evidence="10 11" id="KW-0472">Membrane</keyword>